<dbReference type="EMBL" id="BMGL01000003">
    <property type="protein sequence ID" value="GGE06880.1"/>
    <property type="molecule type" value="Genomic_DNA"/>
</dbReference>
<dbReference type="AlphaFoldDB" id="A0A916ZPU6"/>
<dbReference type="Proteomes" id="UP000599688">
    <property type="component" value="Unassembled WGS sequence"/>
</dbReference>
<keyword evidence="2" id="KW-1185">Reference proteome</keyword>
<sequence length="158" mass="18450">MTEHTEMFKPIVWTYVQQYNRTQVPFIKKKLKEGLKDTLKKLTDQKVTMVSEEVMNACIPLEIDPFELLWTKRDVIGKDESGKSLLVWEHTTPLSEYFESLIACKSEQEISHVIENYSGVCWIMRHEDNALNAAGFRSSRPYGWEEAYKSCGIKLIRK</sequence>
<reference evidence="1 2" key="1">
    <citation type="journal article" date="2014" name="Int. J. Syst. Evol. Microbiol.">
        <title>Complete genome sequence of Corynebacterium casei LMG S-19264T (=DSM 44701T), isolated from a smear-ripened cheese.</title>
        <authorList>
            <consortium name="US DOE Joint Genome Institute (JGI-PGF)"/>
            <person name="Walter F."/>
            <person name="Albersmeier A."/>
            <person name="Kalinowski J."/>
            <person name="Ruckert C."/>
        </authorList>
    </citation>
    <scope>NUCLEOTIDE SEQUENCE [LARGE SCALE GENOMIC DNA]</scope>
    <source>
        <strain evidence="1 2">CGMCC 1.12925</strain>
    </source>
</reference>
<comment type="caution">
    <text evidence="1">The sequence shown here is derived from an EMBL/GenBank/DDBJ whole genome shotgun (WGS) entry which is preliminary data.</text>
</comment>
<accession>A0A916ZPU6</accession>
<dbReference type="RefSeq" id="WP_188405239.1">
    <property type="nucleotide sequence ID" value="NZ_BMGL01000003.1"/>
</dbReference>
<name>A0A916ZPU6_9FLAO</name>
<organism evidence="1 2">
    <name type="scientific">Psychroflexus salis</name>
    <dbReference type="NCBI Taxonomy" id="1526574"/>
    <lineage>
        <taxon>Bacteria</taxon>
        <taxon>Pseudomonadati</taxon>
        <taxon>Bacteroidota</taxon>
        <taxon>Flavobacteriia</taxon>
        <taxon>Flavobacteriales</taxon>
        <taxon>Flavobacteriaceae</taxon>
        <taxon>Psychroflexus</taxon>
    </lineage>
</organism>
<proteinExistence type="predicted"/>
<evidence type="ECO:0000313" key="1">
    <source>
        <dbReference type="EMBL" id="GGE06880.1"/>
    </source>
</evidence>
<protein>
    <submittedName>
        <fullName evidence="1">Uncharacterized protein</fullName>
    </submittedName>
</protein>
<gene>
    <name evidence="1" type="ORF">GCM10010831_05460</name>
</gene>
<evidence type="ECO:0000313" key="2">
    <source>
        <dbReference type="Proteomes" id="UP000599688"/>
    </source>
</evidence>